<organism evidence="1 2">
    <name type="scientific">Pleurodeles waltl</name>
    <name type="common">Iberian ribbed newt</name>
    <dbReference type="NCBI Taxonomy" id="8319"/>
    <lineage>
        <taxon>Eukaryota</taxon>
        <taxon>Metazoa</taxon>
        <taxon>Chordata</taxon>
        <taxon>Craniata</taxon>
        <taxon>Vertebrata</taxon>
        <taxon>Euteleostomi</taxon>
        <taxon>Amphibia</taxon>
        <taxon>Batrachia</taxon>
        <taxon>Caudata</taxon>
        <taxon>Salamandroidea</taxon>
        <taxon>Salamandridae</taxon>
        <taxon>Pleurodelinae</taxon>
        <taxon>Pleurodeles</taxon>
    </lineage>
</organism>
<dbReference type="Proteomes" id="UP001066276">
    <property type="component" value="Chromosome 4_2"/>
</dbReference>
<proteinExistence type="predicted"/>
<comment type="caution">
    <text evidence="1">The sequence shown here is derived from an EMBL/GenBank/DDBJ whole genome shotgun (WGS) entry which is preliminary data.</text>
</comment>
<name>A0AAV7SQ36_PLEWA</name>
<accession>A0AAV7SQ36</accession>
<reference evidence="1" key="1">
    <citation type="journal article" date="2022" name="bioRxiv">
        <title>Sequencing and chromosome-scale assembly of the giantPleurodeles waltlgenome.</title>
        <authorList>
            <person name="Brown T."/>
            <person name="Elewa A."/>
            <person name="Iarovenko S."/>
            <person name="Subramanian E."/>
            <person name="Araus A.J."/>
            <person name="Petzold A."/>
            <person name="Susuki M."/>
            <person name="Suzuki K.-i.T."/>
            <person name="Hayashi T."/>
            <person name="Toyoda A."/>
            <person name="Oliveira C."/>
            <person name="Osipova E."/>
            <person name="Leigh N.D."/>
            <person name="Simon A."/>
            <person name="Yun M.H."/>
        </authorList>
    </citation>
    <scope>NUCLEOTIDE SEQUENCE</scope>
    <source>
        <strain evidence="1">20211129_DDA</strain>
        <tissue evidence="1">Liver</tissue>
    </source>
</reference>
<protein>
    <submittedName>
        <fullName evidence="1">Uncharacterized protein</fullName>
    </submittedName>
</protein>
<dbReference type="EMBL" id="JANPWB010000008">
    <property type="protein sequence ID" value="KAJ1166104.1"/>
    <property type="molecule type" value="Genomic_DNA"/>
</dbReference>
<sequence length="98" mass="10687">MFPRVVKKTWESEIGSNRNLALCASSGEIPGSCFRGLRCQREAVVALPGTALEPALAETRDARAAGLLGLAWLRTKGRKVVRARCPSSHRETKCQLSH</sequence>
<gene>
    <name evidence="1" type="ORF">NDU88_006513</name>
</gene>
<evidence type="ECO:0000313" key="2">
    <source>
        <dbReference type="Proteomes" id="UP001066276"/>
    </source>
</evidence>
<keyword evidence="2" id="KW-1185">Reference proteome</keyword>
<evidence type="ECO:0000313" key="1">
    <source>
        <dbReference type="EMBL" id="KAJ1166104.1"/>
    </source>
</evidence>
<dbReference type="AlphaFoldDB" id="A0AAV7SQ36"/>